<comment type="similarity">
    <text evidence="1">Belongs to the TolB family.</text>
</comment>
<dbReference type="InterPro" id="IPR011042">
    <property type="entry name" value="6-blade_b-propeller_TolB-like"/>
</dbReference>
<dbReference type="PANTHER" id="PTHR36842:SF1">
    <property type="entry name" value="PROTEIN TOLB"/>
    <property type="match status" value="1"/>
</dbReference>
<dbReference type="AlphaFoldDB" id="A0A1G2KJM2"/>
<reference evidence="2 3" key="1">
    <citation type="journal article" date="2016" name="Nat. Commun.">
        <title>Thousands of microbial genomes shed light on interconnected biogeochemical processes in an aquifer system.</title>
        <authorList>
            <person name="Anantharaman K."/>
            <person name="Brown C.T."/>
            <person name="Hug L.A."/>
            <person name="Sharon I."/>
            <person name="Castelle C.J."/>
            <person name="Probst A.J."/>
            <person name="Thomas B.C."/>
            <person name="Singh A."/>
            <person name="Wilkins M.J."/>
            <person name="Karaoz U."/>
            <person name="Brodie E.L."/>
            <person name="Williams K.H."/>
            <person name="Hubbard S.S."/>
            <person name="Banfield J.F."/>
        </authorList>
    </citation>
    <scope>NUCLEOTIDE SEQUENCE [LARGE SCALE GENOMIC DNA]</scope>
</reference>
<dbReference type="SUPFAM" id="SSF69304">
    <property type="entry name" value="Tricorn protease N-terminal domain"/>
    <property type="match status" value="1"/>
</dbReference>
<evidence type="ECO:0000313" key="3">
    <source>
        <dbReference type="Proteomes" id="UP000179023"/>
    </source>
</evidence>
<evidence type="ECO:0000256" key="1">
    <source>
        <dbReference type="ARBA" id="ARBA00009820"/>
    </source>
</evidence>
<comment type="caution">
    <text evidence="2">The sequence shown here is derived from an EMBL/GenBank/DDBJ whole genome shotgun (WGS) entry which is preliminary data.</text>
</comment>
<protein>
    <recommendedName>
        <fullName evidence="4">Dipeptidylpeptidase IV N-terminal domain-containing protein</fullName>
    </recommendedName>
</protein>
<dbReference type="InterPro" id="IPR011659">
    <property type="entry name" value="WD40"/>
</dbReference>
<dbReference type="PANTHER" id="PTHR36842">
    <property type="entry name" value="PROTEIN TOLB HOMOLOG"/>
    <property type="match status" value="1"/>
</dbReference>
<dbReference type="Pfam" id="PF07676">
    <property type="entry name" value="PD40"/>
    <property type="match status" value="4"/>
</dbReference>
<dbReference type="Proteomes" id="UP000179023">
    <property type="component" value="Unassembled WGS sequence"/>
</dbReference>
<dbReference type="EMBL" id="MHQI01000035">
    <property type="protein sequence ID" value="OGZ99634.1"/>
    <property type="molecule type" value="Genomic_DNA"/>
</dbReference>
<sequence>MCKFGIILTHFDILHISWQRRYVMRWLLSLVLLTASTTASAVDVIFSEALNINKHNIMLVSSNGGVAKRLTSGENDWDPVWSPDGRQILFTSTRGGGEGSGLYAMGADGKGIRPFNLGDQGGKAHPQWSPDGTRIAYMANAIGEIRTTIFVADLDGSNKEDVTPGIEVAGFSPISWSPDGTRIAFNTKGEGGYANISIVTLANKQVTMIESKKNAAYPAWSPDGQWITYAGDQGETWELFVTSPEGKGTKQITKLGRRFSVSDPTWVDAETLLFVLGDLDKKIDGICTINLAGENLKTLYTVGWETPIATPRARPTGTLAVTPKQLTTTWGAVKTGVR</sequence>
<dbReference type="STRING" id="1802270.A3C07_02970"/>
<organism evidence="2 3">
    <name type="scientific">Candidatus Sungbacteria bacterium RIFCSPHIGHO2_02_FULL_47_11</name>
    <dbReference type="NCBI Taxonomy" id="1802270"/>
    <lineage>
        <taxon>Bacteria</taxon>
        <taxon>Candidatus Sungiibacteriota</taxon>
    </lineage>
</organism>
<evidence type="ECO:0008006" key="4">
    <source>
        <dbReference type="Google" id="ProtNLM"/>
    </source>
</evidence>
<gene>
    <name evidence="2" type="ORF">A3C07_02970</name>
</gene>
<name>A0A1G2KJM2_9BACT</name>
<dbReference type="Gene3D" id="2.120.10.30">
    <property type="entry name" value="TolB, C-terminal domain"/>
    <property type="match status" value="2"/>
</dbReference>
<proteinExistence type="inferred from homology"/>
<evidence type="ECO:0000313" key="2">
    <source>
        <dbReference type="EMBL" id="OGZ99634.1"/>
    </source>
</evidence>
<accession>A0A1G2KJM2</accession>